<evidence type="ECO:0000313" key="9">
    <source>
        <dbReference type="Proteomes" id="UP000324907"/>
    </source>
</evidence>
<organism evidence="5 10">
    <name type="scientific">Cafeteria roenbergensis</name>
    <name type="common">Marine flagellate</name>
    <dbReference type="NCBI Taxonomy" id="33653"/>
    <lineage>
        <taxon>Eukaryota</taxon>
        <taxon>Sar</taxon>
        <taxon>Stramenopiles</taxon>
        <taxon>Bigyra</taxon>
        <taxon>Opalozoa</taxon>
        <taxon>Bicosoecida</taxon>
        <taxon>Cafeteriaceae</taxon>
        <taxon>Cafeteria</taxon>
    </lineage>
</organism>
<dbReference type="Proteomes" id="UP000324907">
    <property type="component" value="Unassembled WGS sequence"/>
</dbReference>
<evidence type="ECO:0000313" key="7">
    <source>
        <dbReference type="EMBL" id="KAA0174856.1"/>
    </source>
</evidence>
<dbReference type="OrthoDB" id="409948at2759"/>
<protein>
    <recommendedName>
        <fullName evidence="11">Mitochondrial carrier protein</fullName>
    </recommendedName>
</protein>
<dbReference type="EMBL" id="VLTL01000166">
    <property type="protein sequence ID" value="KAA0157422.1"/>
    <property type="molecule type" value="Genomic_DNA"/>
</dbReference>
<accession>A0A5A8BYU3</accession>
<evidence type="ECO:0000313" key="8">
    <source>
        <dbReference type="Proteomes" id="UP000322899"/>
    </source>
</evidence>
<reference evidence="8 9" key="1">
    <citation type="submission" date="2019-07" db="EMBL/GenBank/DDBJ databases">
        <title>Genomes of Cafeteria roenbergensis.</title>
        <authorList>
            <person name="Fischer M.G."/>
            <person name="Hackl T."/>
            <person name="Roman M."/>
        </authorList>
    </citation>
    <scope>NUCLEOTIDE SEQUENCE [LARGE SCALE GENOMIC DNA]</scope>
    <source>
        <strain evidence="5 10">Cflag</strain>
        <strain evidence="7 8">E4-10P</strain>
        <strain evidence="6 9">RCC970-E3</strain>
    </source>
</reference>
<evidence type="ECO:0000313" key="5">
    <source>
        <dbReference type="EMBL" id="KAA0145808.1"/>
    </source>
</evidence>
<evidence type="ECO:0000256" key="2">
    <source>
        <dbReference type="ARBA" id="ARBA00022692"/>
    </source>
</evidence>
<dbReference type="AlphaFoldDB" id="A0A5A8BYU3"/>
<comment type="subcellular location">
    <subcellularLocation>
        <location evidence="1">Membrane</location>
        <topology evidence="1">Multi-pass membrane protein</topology>
    </subcellularLocation>
</comment>
<feature type="transmembrane region" description="Helical" evidence="4">
    <location>
        <begin position="25"/>
        <end position="46"/>
    </location>
</feature>
<dbReference type="InterPro" id="IPR018108">
    <property type="entry name" value="MCP_transmembrane"/>
</dbReference>
<dbReference type="EMBL" id="VLTO01000018">
    <property type="protein sequence ID" value="KAA0174856.1"/>
    <property type="molecule type" value="Genomic_DNA"/>
</dbReference>
<evidence type="ECO:0000313" key="10">
    <source>
        <dbReference type="Proteomes" id="UP000325113"/>
    </source>
</evidence>
<keyword evidence="3 4" id="KW-0472">Membrane</keyword>
<evidence type="ECO:0000256" key="1">
    <source>
        <dbReference type="ARBA" id="ARBA00004141"/>
    </source>
</evidence>
<evidence type="ECO:0000256" key="3">
    <source>
        <dbReference type="ARBA" id="ARBA00023136"/>
    </source>
</evidence>
<dbReference type="PANTHER" id="PTHR47567:SF1">
    <property type="entry name" value="NAD-DEPENDENT EPIMERASE_DEHYDRATASE DOMAIN-CONTAINING PROTEIN"/>
    <property type="match status" value="1"/>
</dbReference>
<dbReference type="InterPro" id="IPR023395">
    <property type="entry name" value="MCP_dom_sf"/>
</dbReference>
<dbReference type="GO" id="GO:0016020">
    <property type="term" value="C:membrane"/>
    <property type="evidence" value="ECO:0007669"/>
    <property type="project" value="UniProtKB-SubCell"/>
</dbReference>
<dbReference type="SUPFAM" id="SSF103506">
    <property type="entry name" value="Mitochondrial carrier"/>
    <property type="match status" value="1"/>
</dbReference>
<dbReference type="EMBL" id="VLTM01000226">
    <property type="protein sequence ID" value="KAA0145808.1"/>
    <property type="molecule type" value="Genomic_DNA"/>
</dbReference>
<feature type="transmembrane region" description="Helical" evidence="4">
    <location>
        <begin position="166"/>
        <end position="187"/>
    </location>
</feature>
<name>A0A5A8BYU3_CAFRO</name>
<dbReference type="Proteomes" id="UP000322899">
    <property type="component" value="Unassembled WGS sequence"/>
</dbReference>
<gene>
    <name evidence="7" type="ORF">FNF27_03571</name>
    <name evidence="6" type="ORF">FNF28_06520</name>
    <name evidence="5" type="ORF">FNF31_07951</name>
</gene>
<evidence type="ECO:0008006" key="11">
    <source>
        <dbReference type="Google" id="ProtNLM"/>
    </source>
</evidence>
<sequence>MADSSKGTKEALDIQQVLAKAGKRALGGGLPGAAAMGVQVLSLMWLRTTMNYQYRHGTTTRQALRKLYAEGGVRRFYRGLAPALFQGPLSRFGDTAANAGMLALLDHYDSTRSLPVAAKTAAASTAAALWRICLMPIDTLKTTLQVEGARGMTILASKMRTSGPVVLYYGAMGAFAATWVGHFPWFFTYNFLDASLSVPDSLAAKLARNAGIGFAASCVSDTSSNSIRVLKTYRQTAEVKVSYVEAARSIIAKDGLFGLFGRGLQTRLLANGVQGALFSVGWKYFQLQYANAEKAAKGDDKRA</sequence>
<keyword evidence="2 4" id="KW-0812">Transmembrane</keyword>
<keyword evidence="4" id="KW-1133">Transmembrane helix</keyword>
<dbReference type="PANTHER" id="PTHR47567">
    <property type="entry name" value="MITOCHONDRIAL SUBSTRATE/SOLUTE CARRIER"/>
    <property type="match status" value="1"/>
</dbReference>
<dbReference type="Proteomes" id="UP000325113">
    <property type="component" value="Unassembled WGS sequence"/>
</dbReference>
<evidence type="ECO:0000313" key="6">
    <source>
        <dbReference type="EMBL" id="KAA0157422.1"/>
    </source>
</evidence>
<proteinExistence type="predicted"/>
<dbReference type="Gene3D" id="1.50.40.10">
    <property type="entry name" value="Mitochondrial carrier domain"/>
    <property type="match status" value="1"/>
</dbReference>
<comment type="caution">
    <text evidence="5">The sequence shown here is derived from an EMBL/GenBank/DDBJ whole genome shotgun (WGS) entry which is preliminary data.</text>
</comment>
<dbReference type="Pfam" id="PF00153">
    <property type="entry name" value="Mito_carr"/>
    <property type="match status" value="3"/>
</dbReference>
<evidence type="ECO:0000256" key="4">
    <source>
        <dbReference type="SAM" id="Phobius"/>
    </source>
</evidence>